<comment type="caution">
    <text evidence="2">The sequence shown here is derived from an EMBL/GenBank/DDBJ whole genome shotgun (WGS) entry which is preliminary data.</text>
</comment>
<reference evidence="2 3" key="3">
    <citation type="submission" date="2022-01" db="EMBL/GenBank/DDBJ databases">
        <authorList>
            <person name="Zhou L.Y."/>
        </authorList>
    </citation>
    <scope>NUCLEOTIDE SEQUENCE [LARGE SCALE GENOMIC DNA]</scope>
    <source>
        <strain evidence="2 3">TLK-CK17</strain>
    </source>
</reference>
<keyword evidence="1" id="KW-0732">Signal</keyword>
<sequence length="242" mass="27478">MRQSLIPGSLILLLAMLPSPPAGAAQPADDAEAAIVPQLRTLSFIELERAEGLAAAHLNELWRVRALRALKLDDPGRALDRFRMAARHADKFSQHSLSLMHWHGVGTARDRALAYVWSDLAAERGYRDLLLVREKMWQQMSAEERRRALEIGPELYAVYGDEVAQPRMEWALRQARADVTGSRLGATLDRVKFGRSRGDVAPRDFFASERWQPERYWQAEGRQWDGRVIVLPVEKVEDEDGD</sequence>
<evidence type="ECO:0000256" key="1">
    <source>
        <dbReference type="SAM" id="SignalP"/>
    </source>
</evidence>
<feature type="chain" id="PRO_5045247727" description="Sel1 repeat-containing protein" evidence="1">
    <location>
        <begin position="25"/>
        <end position="242"/>
    </location>
</feature>
<dbReference type="EMBL" id="JAKJPO010000009">
    <property type="protein sequence ID" value="MCF7222909.1"/>
    <property type="molecule type" value="Genomic_DNA"/>
</dbReference>
<dbReference type="RefSeq" id="WP_237055894.1">
    <property type="nucleotide sequence ID" value="NZ_JAKJPO010000009.1"/>
</dbReference>
<reference evidence="2 3" key="1">
    <citation type="submission" date="2022-01" db="EMBL/GenBank/DDBJ databases">
        <title>Lysobacter chinensis sp. nov., a bacterium isolated from cow dung compost.</title>
        <authorList>
            <person name="Liu Y."/>
        </authorList>
    </citation>
    <scope>NUCLEOTIDE SEQUENCE [LARGE SCALE GENOMIC DNA]</scope>
    <source>
        <strain evidence="2 3">TLK-CK17</strain>
    </source>
</reference>
<name>A0ABS9HVI4_9GAMM</name>
<accession>A0ABS9HVI4</accession>
<organism evidence="2 3">
    <name type="scientific">Marilutibacter chinensis</name>
    <dbReference type="NCBI Taxonomy" id="2912247"/>
    <lineage>
        <taxon>Bacteria</taxon>
        <taxon>Pseudomonadati</taxon>
        <taxon>Pseudomonadota</taxon>
        <taxon>Gammaproteobacteria</taxon>
        <taxon>Lysobacterales</taxon>
        <taxon>Lysobacteraceae</taxon>
        <taxon>Marilutibacter</taxon>
    </lineage>
</organism>
<dbReference type="SMART" id="SM00671">
    <property type="entry name" value="SEL1"/>
    <property type="match status" value="1"/>
</dbReference>
<dbReference type="Proteomes" id="UP001430796">
    <property type="component" value="Unassembled WGS sequence"/>
</dbReference>
<evidence type="ECO:0008006" key="4">
    <source>
        <dbReference type="Google" id="ProtNLM"/>
    </source>
</evidence>
<feature type="signal peptide" evidence="1">
    <location>
        <begin position="1"/>
        <end position="24"/>
    </location>
</feature>
<evidence type="ECO:0000313" key="2">
    <source>
        <dbReference type="EMBL" id="MCF7222909.1"/>
    </source>
</evidence>
<protein>
    <recommendedName>
        <fullName evidence="4">Sel1 repeat-containing protein</fullName>
    </recommendedName>
</protein>
<reference evidence="3" key="2">
    <citation type="submission" date="2022-01" db="EMBL/GenBank/DDBJ databases">
        <title>Lysobacter chinensis sp. nov., a bacterium isolated from cow dung compost.</title>
        <authorList>
            <person name="Zhou L.Y."/>
        </authorList>
    </citation>
    <scope>NUCLEOTIDE SEQUENCE [LARGE SCALE GENOMIC DNA]</scope>
    <source>
        <strain evidence="3">TLK-CK17</strain>
    </source>
</reference>
<dbReference type="InterPro" id="IPR011990">
    <property type="entry name" value="TPR-like_helical_dom_sf"/>
</dbReference>
<evidence type="ECO:0000313" key="3">
    <source>
        <dbReference type="Proteomes" id="UP001430796"/>
    </source>
</evidence>
<gene>
    <name evidence="2" type="ORF">L3V18_14115</name>
</gene>
<keyword evidence="3" id="KW-1185">Reference proteome</keyword>
<dbReference type="SUPFAM" id="SSF81901">
    <property type="entry name" value="HCP-like"/>
    <property type="match status" value="1"/>
</dbReference>
<dbReference type="Gene3D" id="1.25.40.10">
    <property type="entry name" value="Tetratricopeptide repeat domain"/>
    <property type="match status" value="1"/>
</dbReference>
<proteinExistence type="predicted"/>
<dbReference type="InterPro" id="IPR006597">
    <property type="entry name" value="Sel1-like"/>
</dbReference>